<protein>
    <submittedName>
        <fullName evidence="2">DUF3298 domain-containing protein</fullName>
    </submittedName>
</protein>
<dbReference type="InterPro" id="IPR021729">
    <property type="entry name" value="DUF3298"/>
</dbReference>
<sequence length="274" mass="30959">MEIFLRWRGIWLNMLRNSRGFFLVALLLIAIAMGCSSTPSSSSPGEISNNFKLAIEKRAVEKSIANSYNATIDYDLNFVQLTGTYKGIDAINKYYDLKEKTDFFGKEYNDYFNIPNSQNNFYLKADYRVEVQVGDILSISGDGNSWAGGVSNPTLYGDVFDLNTGEKLTLADVFNIRTDEYLNLIFGEVAKSINKEKAEGNNRYTFDDAYSKDGQATIKKEFKPENFYLTDKSLVIFYPKYSLGAGAAGTFKFEIPLDLIKDKLKIATSKIRLF</sequence>
<evidence type="ECO:0000313" key="3">
    <source>
        <dbReference type="Proteomes" id="UP000298460"/>
    </source>
</evidence>
<feature type="domain" description="DUF3298" evidence="1">
    <location>
        <begin position="172"/>
        <end position="257"/>
    </location>
</feature>
<name>A0A4Z0R1W7_9FIRM</name>
<dbReference type="Proteomes" id="UP000298460">
    <property type="component" value="Unassembled WGS sequence"/>
</dbReference>
<evidence type="ECO:0000313" key="2">
    <source>
        <dbReference type="EMBL" id="TGE35606.1"/>
    </source>
</evidence>
<keyword evidence="3" id="KW-1185">Reference proteome</keyword>
<evidence type="ECO:0000259" key="1">
    <source>
        <dbReference type="Pfam" id="PF11738"/>
    </source>
</evidence>
<dbReference type="EMBL" id="SPQQ01000012">
    <property type="protein sequence ID" value="TGE35606.1"/>
    <property type="molecule type" value="Genomic_DNA"/>
</dbReference>
<dbReference type="Gene3D" id="3.90.640.20">
    <property type="entry name" value="Heat-shock cognate protein, ATPase"/>
    <property type="match status" value="1"/>
</dbReference>
<proteinExistence type="predicted"/>
<comment type="caution">
    <text evidence="2">The sequence shown here is derived from an EMBL/GenBank/DDBJ whole genome shotgun (WGS) entry which is preliminary data.</text>
</comment>
<dbReference type="PROSITE" id="PS51257">
    <property type="entry name" value="PROKAR_LIPOPROTEIN"/>
    <property type="match status" value="1"/>
</dbReference>
<gene>
    <name evidence="2" type="ORF">E4K67_24015</name>
</gene>
<dbReference type="Pfam" id="PF11738">
    <property type="entry name" value="DUF3298"/>
    <property type="match status" value="1"/>
</dbReference>
<organism evidence="2 3">
    <name type="scientific">Desulfosporosinus fructosivorans</name>
    <dbReference type="NCBI Taxonomy" id="2018669"/>
    <lineage>
        <taxon>Bacteria</taxon>
        <taxon>Bacillati</taxon>
        <taxon>Bacillota</taxon>
        <taxon>Clostridia</taxon>
        <taxon>Eubacteriales</taxon>
        <taxon>Desulfitobacteriaceae</taxon>
        <taxon>Desulfosporosinus</taxon>
    </lineage>
</organism>
<accession>A0A4Z0R1W7</accession>
<reference evidence="2 3" key="1">
    <citation type="submission" date="2019-03" db="EMBL/GenBank/DDBJ databases">
        <title>Draft Genome Sequence of Desulfosporosinus fructosivorans Strain 63.6F, Isolated from Marine Sediment in the Baltic Sea.</title>
        <authorList>
            <person name="Hausmann B."/>
            <person name="Vandieken V."/>
            <person name="Pjevac P."/>
            <person name="Schreck K."/>
            <person name="Herbold C.W."/>
            <person name="Loy A."/>
        </authorList>
    </citation>
    <scope>NUCLEOTIDE SEQUENCE [LARGE SCALE GENOMIC DNA]</scope>
    <source>
        <strain evidence="2 3">63.6F</strain>
    </source>
</reference>
<dbReference type="AlphaFoldDB" id="A0A4Z0R1W7"/>
<dbReference type="InterPro" id="IPR037126">
    <property type="entry name" value="PdaC/RsiV-like_sf"/>
</dbReference>